<protein>
    <submittedName>
        <fullName evidence="1">Uncharacterized protein</fullName>
    </submittedName>
</protein>
<dbReference type="Proteomes" id="UP001555786">
    <property type="component" value="Unassembled WGS sequence"/>
</dbReference>
<reference evidence="2 4" key="2">
    <citation type="submission" date="2024-09" db="EMBL/GenBank/DDBJ databases">
        <title>Description of Labrys sedimenti sp. nov., isolated from a diclofenac-degrading enrichment culture, and genome-based reclassification of Labrys portucalensis as a later heterotypic synonym of Labrys neptuniae.</title>
        <authorList>
            <person name="Tancsics A."/>
            <person name="Csepanyi A."/>
        </authorList>
    </citation>
    <scope>NUCLEOTIDE SEQUENCE [LARGE SCALE GENOMIC DNA]</scope>
    <source>
        <strain evidence="2 4">LMG 23412</strain>
    </source>
</reference>
<accession>A0ABV3PQX3</accession>
<dbReference type="RefSeq" id="WP_068288216.1">
    <property type="nucleotide sequence ID" value="NZ_JAVSCS010000037.1"/>
</dbReference>
<sequence length="63" mass="7014">MTSLAVDASALLAALWMPALFKVLAADIAIGAVILSGYLWHRKQERCNAELSERKWGRRHLHG</sequence>
<dbReference type="Proteomes" id="UP001595190">
    <property type="component" value="Unassembled WGS sequence"/>
</dbReference>
<dbReference type="EMBL" id="JBFNQD010000007">
    <property type="protein sequence ID" value="MEW9307881.1"/>
    <property type="molecule type" value="Genomic_DNA"/>
</dbReference>
<evidence type="ECO:0000313" key="2">
    <source>
        <dbReference type="EMBL" id="MFC2250452.1"/>
    </source>
</evidence>
<evidence type="ECO:0000313" key="4">
    <source>
        <dbReference type="Proteomes" id="UP001595190"/>
    </source>
</evidence>
<evidence type="ECO:0000313" key="1">
    <source>
        <dbReference type="EMBL" id="MEW9307881.1"/>
    </source>
</evidence>
<keyword evidence="3" id="KW-1185">Reference proteome</keyword>
<reference evidence="1 3" key="1">
    <citation type="submission" date="2024-07" db="EMBL/GenBank/DDBJ databases">
        <title>Description of Labrys sedimenti sp. nov., isolated from a diclofenac-degrading enrichment culture.</title>
        <authorList>
            <person name="Tancsics A."/>
            <person name="Csepanyi A."/>
        </authorList>
    </citation>
    <scope>NUCLEOTIDE SEQUENCE [LARGE SCALE GENOMIC DNA]</scope>
    <source>
        <strain evidence="1 3">LMG 23578</strain>
    </source>
</reference>
<evidence type="ECO:0000313" key="3">
    <source>
        <dbReference type="Proteomes" id="UP001555786"/>
    </source>
</evidence>
<proteinExistence type="predicted"/>
<organism evidence="1 3">
    <name type="scientific">Labrys neptuniae</name>
    <dbReference type="NCBI Taxonomy" id="376174"/>
    <lineage>
        <taxon>Bacteria</taxon>
        <taxon>Pseudomonadati</taxon>
        <taxon>Pseudomonadota</taxon>
        <taxon>Alphaproteobacteria</taxon>
        <taxon>Hyphomicrobiales</taxon>
        <taxon>Xanthobacteraceae</taxon>
        <taxon>Labrys</taxon>
    </lineage>
</organism>
<name>A0ABV3PQX3_9HYPH</name>
<dbReference type="EMBL" id="JBHGPK010000003">
    <property type="protein sequence ID" value="MFC2250452.1"/>
    <property type="molecule type" value="Genomic_DNA"/>
</dbReference>
<comment type="caution">
    <text evidence="1">The sequence shown here is derived from an EMBL/GenBank/DDBJ whole genome shotgun (WGS) entry which is preliminary data.</text>
</comment>
<gene>
    <name evidence="1" type="ORF">ABXS05_20175</name>
    <name evidence="2" type="ORF">ACETRX_12580</name>
</gene>